<evidence type="ECO:0000259" key="10">
    <source>
        <dbReference type="Pfam" id="PF06429"/>
    </source>
</evidence>
<evidence type="ECO:0000256" key="8">
    <source>
        <dbReference type="RuleBase" id="RU362116"/>
    </source>
</evidence>
<dbReference type="Pfam" id="PF00460">
    <property type="entry name" value="Flg_bb_rod"/>
    <property type="match status" value="1"/>
</dbReference>
<gene>
    <name evidence="12" type="primary">flgG</name>
    <name evidence="12" type="ORF">IZ6_23450</name>
</gene>
<dbReference type="PANTHER" id="PTHR30435:SF19">
    <property type="entry name" value="FLAGELLAR BASAL-BODY ROD PROTEIN FLGG"/>
    <property type="match status" value="1"/>
</dbReference>
<evidence type="ECO:0000256" key="4">
    <source>
        <dbReference type="ARBA" id="ARBA00023143"/>
    </source>
</evidence>
<keyword evidence="4 8" id="KW-0975">Bacterial flagellum</keyword>
<dbReference type="InterPro" id="IPR053967">
    <property type="entry name" value="LlgE_F_G-like_D1"/>
</dbReference>
<evidence type="ECO:0000313" key="12">
    <source>
        <dbReference type="EMBL" id="BCJ91610.1"/>
    </source>
</evidence>
<dbReference type="InterPro" id="IPR012834">
    <property type="entry name" value="FlgG_G_neg"/>
</dbReference>
<feature type="domain" description="Flagellar hook protein FlgE/F/G-like D1" evidence="11">
    <location>
        <begin position="96"/>
        <end position="159"/>
    </location>
</feature>
<dbReference type="RefSeq" id="WP_222875245.1">
    <property type="nucleotide sequence ID" value="NZ_AP023361.1"/>
</dbReference>
<protein>
    <recommendedName>
        <fullName evidence="3 7">Flagellar basal-body rod protein FlgG</fullName>
    </recommendedName>
    <alternativeName>
        <fullName evidence="6 8">Distal rod protein</fullName>
    </alternativeName>
</protein>
<dbReference type="NCBIfam" id="TIGR03506">
    <property type="entry name" value="FlgEFG_subfam"/>
    <property type="match status" value="2"/>
</dbReference>
<evidence type="ECO:0000256" key="5">
    <source>
        <dbReference type="ARBA" id="ARBA00025933"/>
    </source>
</evidence>
<evidence type="ECO:0000259" key="9">
    <source>
        <dbReference type="Pfam" id="PF00460"/>
    </source>
</evidence>
<comment type="similarity">
    <text evidence="2 8">Belongs to the flagella basal body rod proteins family.</text>
</comment>
<evidence type="ECO:0000256" key="3">
    <source>
        <dbReference type="ARBA" id="ARBA00017948"/>
    </source>
</evidence>
<dbReference type="KEGG" id="tso:IZ6_23450"/>
<accession>A0A6S6QX43</accession>
<dbReference type="Pfam" id="PF06429">
    <property type="entry name" value="Flg_bbr_C"/>
    <property type="match status" value="1"/>
</dbReference>
<evidence type="ECO:0000256" key="7">
    <source>
        <dbReference type="NCBIfam" id="TIGR02488"/>
    </source>
</evidence>
<evidence type="ECO:0000256" key="2">
    <source>
        <dbReference type="ARBA" id="ARBA00009677"/>
    </source>
</evidence>
<comment type="subcellular location">
    <subcellularLocation>
        <location evidence="1 8">Bacterial flagellum basal body</location>
    </subcellularLocation>
</comment>
<sequence length="261" mass="27763">MRALYVAATGMLAQETNVGVISNNIANMRTTAYKRQRVDFQDLLYQSLRRAGSTTSDAGTTAPVGVEIGSGVKTAGTPRIFSQGPLQATEKTYDIAIRGEGFFRIEMPDGEIAYTRDGSFELNQDGVLVTVDGYEVEGGITIPADATGVGINGDGVVEATLPGQTAPQQLGQIQLSRFINTSGLESKGENLFRETEASGPPQTDNPGSESMGTLVQFHLEAANVNSVTEVSDLISAQRAYEMNARVVTAADEMLQATTQMI</sequence>
<feature type="domain" description="Flagellar basal body rod protein N-terminal" evidence="9">
    <location>
        <begin position="4"/>
        <end position="34"/>
    </location>
</feature>
<dbReference type="GO" id="GO:0009426">
    <property type="term" value="C:bacterial-type flagellum basal body, distal rod"/>
    <property type="evidence" value="ECO:0007669"/>
    <property type="project" value="UniProtKB-UniRule"/>
</dbReference>
<evidence type="ECO:0000259" key="11">
    <source>
        <dbReference type="Pfam" id="PF22692"/>
    </source>
</evidence>
<name>A0A6S6QX43_9HYPH</name>
<dbReference type="SUPFAM" id="SSF117143">
    <property type="entry name" value="Flagellar hook protein flgE"/>
    <property type="match status" value="1"/>
</dbReference>
<dbReference type="GO" id="GO:0071978">
    <property type="term" value="P:bacterial-type flagellum-dependent swarming motility"/>
    <property type="evidence" value="ECO:0007669"/>
    <property type="project" value="TreeGrafter"/>
</dbReference>
<dbReference type="NCBIfam" id="TIGR02488">
    <property type="entry name" value="flgG_G_neg"/>
    <property type="match status" value="1"/>
</dbReference>
<organism evidence="12 13">
    <name type="scientific">Terrihabitans soli</name>
    <dbReference type="NCBI Taxonomy" id="708113"/>
    <lineage>
        <taxon>Bacteria</taxon>
        <taxon>Pseudomonadati</taxon>
        <taxon>Pseudomonadota</taxon>
        <taxon>Alphaproteobacteria</taxon>
        <taxon>Hyphomicrobiales</taxon>
        <taxon>Terrihabitans</taxon>
    </lineage>
</organism>
<dbReference type="Pfam" id="PF22692">
    <property type="entry name" value="LlgE_F_G_D1"/>
    <property type="match status" value="1"/>
</dbReference>
<keyword evidence="12" id="KW-0282">Flagellum</keyword>
<proteinExistence type="inferred from homology"/>
<dbReference type="AlphaFoldDB" id="A0A6S6QX43"/>
<dbReference type="Proteomes" id="UP000515317">
    <property type="component" value="Chromosome"/>
</dbReference>
<dbReference type="InterPro" id="IPR010930">
    <property type="entry name" value="Flg_bb/hook_C_dom"/>
</dbReference>
<dbReference type="InterPro" id="IPR020013">
    <property type="entry name" value="Flagellar_FlgE/F/G"/>
</dbReference>
<evidence type="ECO:0000256" key="6">
    <source>
        <dbReference type="ARBA" id="ARBA00032912"/>
    </source>
</evidence>
<feature type="domain" description="Flagellar basal-body/hook protein C-terminal" evidence="10">
    <location>
        <begin position="216"/>
        <end position="260"/>
    </location>
</feature>
<evidence type="ECO:0000313" key="13">
    <source>
        <dbReference type="Proteomes" id="UP000515317"/>
    </source>
</evidence>
<dbReference type="PROSITE" id="PS00588">
    <property type="entry name" value="FLAGELLA_BB_ROD"/>
    <property type="match status" value="1"/>
</dbReference>
<dbReference type="InterPro" id="IPR037925">
    <property type="entry name" value="FlgE/F/G-like"/>
</dbReference>
<keyword evidence="12" id="KW-0969">Cilium</keyword>
<comment type="subunit">
    <text evidence="5 8">The basal body constitutes a major portion of the flagellar organelle and consists of four rings (L,P,S, and M) mounted on a central rod. The rod consists of about 26 subunits of FlgG in the distal portion, and FlgB, FlgC and FlgF are thought to build up the proximal portion of the rod with about 6 subunits each.</text>
</comment>
<evidence type="ECO:0000256" key="1">
    <source>
        <dbReference type="ARBA" id="ARBA00004117"/>
    </source>
</evidence>
<dbReference type="EMBL" id="AP023361">
    <property type="protein sequence ID" value="BCJ91610.1"/>
    <property type="molecule type" value="Genomic_DNA"/>
</dbReference>
<dbReference type="PANTHER" id="PTHR30435">
    <property type="entry name" value="FLAGELLAR PROTEIN"/>
    <property type="match status" value="1"/>
</dbReference>
<keyword evidence="13" id="KW-1185">Reference proteome</keyword>
<keyword evidence="12" id="KW-0966">Cell projection</keyword>
<dbReference type="InterPro" id="IPR001444">
    <property type="entry name" value="Flag_bb_rod_N"/>
</dbReference>
<dbReference type="InterPro" id="IPR019776">
    <property type="entry name" value="Flagellar_basal_body_rod_CS"/>
</dbReference>
<reference evidence="12 13" key="1">
    <citation type="submission" date="2020-08" db="EMBL/GenBank/DDBJ databases">
        <title>Genome sequence of Rhizobiales bacterium strain IZ6.</title>
        <authorList>
            <person name="Nakai R."/>
            <person name="Naganuma T."/>
        </authorList>
    </citation>
    <scope>NUCLEOTIDE SEQUENCE [LARGE SCALE GENOMIC DNA]</scope>
    <source>
        <strain evidence="12 13">IZ6</strain>
    </source>
</reference>